<sequence>MRLTIRSKLALAFGGVLLLVAASGYSSLASLSQTNAAMSDFAAGPFEKVRAVQRIEQEVTETRRELLRSLITTERSHVTKLEEELKATWGRITAEATQAELQNLMPLIAQNKAVQEKVLAEAAKERTEGRSASGDRIIALIEAEQAPLASQLFAQLKALETTEVADAARFVSNAQAVYERTRSIQIALIVAALAAGMAAAVWIAWTLGRGIRLAMHHADKIGRGDISERIVHSYNDEIGDLLTSICQMRLKLNAIIADVVGATRNVEGGSRQSSATAEQLSVGSAQQASASEETSAAVEEMTANIRQNADNAAAAERIAATAADRATTSHAAIVQSLEAMQTIANKVRVVSEIARQTDLLALNAAVEAARAGSHGLGFAVVASEVRKLAERSQQAAAEIGQLSTDTLSASQSAGAMFEQLLPDIRDTAKLVGEISASCREQSIGIDQINQAIIQLDQVTQANAGAAQEMTMTAETLSYEATTLNDRAMLFKLEDVAEANASNNLTNTSPDPLAIAIPAPQAKDKDKRRAKLRLVA</sequence>
<evidence type="ECO:0000256" key="5">
    <source>
        <dbReference type="SAM" id="Phobius"/>
    </source>
</evidence>
<keyword evidence="5" id="KW-0812">Transmembrane</keyword>
<dbReference type="PRINTS" id="PR00260">
    <property type="entry name" value="CHEMTRNSDUCR"/>
</dbReference>
<comment type="caution">
    <text evidence="8">The sequence shown here is derived from an EMBL/GenBank/DDBJ whole genome shotgun (WGS) entry which is preliminary data.</text>
</comment>
<feature type="compositionally biased region" description="Polar residues" evidence="4">
    <location>
        <begin position="270"/>
        <end position="283"/>
    </location>
</feature>
<dbReference type="InterPro" id="IPR004089">
    <property type="entry name" value="MCPsignal_dom"/>
</dbReference>
<accession>A0ABT1CBH3</accession>
<feature type="domain" description="Methyl-accepting transducer" evidence="6">
    <location>
        <begin position="262"/>
        <end position="477"/>
    </location>
</feature>
<dbReference type="PANTHER" id="PTHR43531:SF11">
    <property type="entry name" value="METHYL-ACCEPTING CHEMOTAXIS PROTEIN 3"/>
    <property type="match status" value="1"/>
</dbReference>
<name>A0ABT1CBH3_9HYPH</name>
<feature type="region of interest" description="Disordered" evidence="4">
    <location>
        <begin position="270"/>
        <end position="296"/>
    </location>
</feature>
<evidence type="ECO:0000256" key="3">
    <source>
        <dbReference type="PROSITE-ProRule" id="PRU00284"/>
    </source>
</evidence>
<organism evidence="8 9">
    <name type="scientific">Mesorhizobium liriopis</name>
    <dbReference type="NCBI Taxonomy" id="2953882"/>
    <lineage>
        <taxon>Bacteria</taxon>
        <taxon>Pseudomonadati</taxon>
        <taxon>Pseudomonadota</taxon>
        <taxon>Alphaproteobacteria</taxon>
        <taxon>Hyphomicrobiales</taxon>
        <taxon>Phyllobacteriaceae</taxon>
        <taxon>Mesorhizobium</taxon>
    </lineage>
</organism>
<keyword evidence="3" id="KW-0807">Transducer</keyword>
<dbReference type="InterPro" id="IPR003660">
    <property type="entry name" value="HAMP_dom"/>
</dbReference>
<keyword evidence="5" id="KW-1133">Transmembrane helix</keyword>
<dbReference type="InterPro" id="IPR024478">
    <property type="entry name" value="HlyB_4HB_MCP"/>
</dbReference>
<dbReference type="InterPro" id="IPR004090">
    <property type="entry name" value="Chemotax_Me-accpt_rcpt"/>
</dbReference>
<dbReference type="Pfam" id="PF00015">
    <property type="entry name" value="MCPsignal"/>
    <property type="match status" value="1"/>
</dbReference>
<keyword evidence="5" id="KW-0472">Membrane</keyword>
<keyword evidence="1" id="KW-0145">Chemotaxis</keyword>
<evidence type="ECO:0000256" key="4">
    <source>
        <dbReference type="SAM" id="MobiDB-lite"/>
    </source>
</evidence>
<dbReference type="CDD" id="cd06225">
    <property type="entry name" value="HAMP"/>
    <property type="match status" value="1"/>
</dbReference>
<dbReference type="Gene3D" id="1.10.287.950">
    <property type="entry name" value="Methyl-accepting chemotaxis protein"/>
    <property type="match status" value="1"/>
</dbReference>
<dbReference type="EMBL" id="JAMXQS010000011">
    <property type="protein sequence ID" value="MCO6052174.1"/>
    <property type="molecule type" value="Genomic_DNA"/>
</dbReference>
<reference evidence="8 9" key="1">
    <citation type="submission" date="2022-06" db="EMBL/GenBank/DDBJ databases">
        <title>Mesorhizobium sp. strain RP14 Genome sequencing and assembly.</title>
        <authorList>
            <person name="Kim I."/>
        </authorList>
    </citation>
    <scope>NUCLEOTIDE SEQUENCE [LARGE SCALE GENOMIC DNA]</scope>
    <source>
        <strain evidence="9">RP14(2022)</strain>
    </source>
</reference>
<proteinExistence type="inferred from homology"/>
<dbReference type="SMART" id="SM00304">
    <property type="entry name" value="HAMP"/>
    <property type="match status" value="1"/>
</dbReference>
<dbReference type="Pfam" id="PF00672">
    <property type="entry name" value="HAMP"/>
    <property type="match status" value="1"/>
</dbReference>
<evidence type="ECO:0000259" key="7">
    <source>
        <dbReference type="PROSITE" id="PS50885"/>
    </source>
</evidence>
<keyword evidence="9" id="KW-1185">Reference proteome</keyword>
<dbReference type="PANTHER" id="PTHR43531">
    <property type="entry name" value="PROTEIN ICFG"/>
    <property type="match status" value="1"/>
</dbReference>
<dbReference type="PROSITE" id="PS50111">
    <property type="entry name" value="CHEMOTAXIS_TRANSDUC_2"/>
    <property type="match status" value="1"/>
</dbReference>
<evidence type="ECO:0000313" key="8">
    <source>
        <dbReference type="EMBL" id="MCO6052174.1"/>
    </source>
</evidence>
<evidence type="ECO:0000256" key="2">
    <source>
        <dbReference type="ARBA" id="ARBA00029447"/>
    </source>
</evidence>
<dbReference type="PROSITE" id="PS50885">
    <property type="entry name" value="HAMP"/>
    <property type="match status" value="1"/>
</dbReference>
<comment type="similarity">
    <text evidence="2">Belongs to the methyl-accepting chemotaxis (MCP) protein family.</text>
</comment>
<evidence type="ECO:0000313" key="9">
    <source>
        <dbReference type="Proteomes" id="UP001205906"/>
    </source>
</evidence>
<evidence type="ECO:0000256" key="1">
    <source>
        <dbReference type="ARBA" id="ARBA00022500"/>
    </source>
</evidence>
<dbReference type="InterPro" id="IPR051310">
    <property type="entry name" value="MCP_chemotaxis"/>
</dbReference>
<dbReference type="SMART" id="SM00283">
    <property type="entry name" value="MA"/>
    <property type="match status" value="1"/>
</dbReference>
<evidence type="ECO:0000259" key="6">
    <source>
        <dbReference type="PROSITE" id="PS50111"/>
    </source>
</evidence>
<feature type="domain" description="HAMP" evidence="7">
    <location>
        <begin position="205"/>
        <end position="257"/>
    </location>
</feature>
<feature type="transmembrane region" description="Helical" evidence="5">
    <location>
        <begin position="186"/>
        <end position="207"/>
    </location>
</feature>
<feature type="compositionally biased region" description="Low complexity" evidence="4">
    <location>
        <begin position="284"/>
        <end position="296"/>
    </location>
</feature>
<dbReference type="Proteomes" id="UP001205906">
    <property type="component" value="Unassembled WGS sequence"/>
</dbReference>
<dbReference type="SUPFAM" id="SSF58104">
    <property type="entry name" value="Methyl-accepting chemotaxis protein (MCP) signaling domain"/>
    <property type="match status" value="1"/>
</dbReference>
<gene>
    <name evidence="8" type="ORF">NGM99_20510</name>
</gene>
<dbReference type="RefSeq" id="WP_252822453.1">
    <property type="nucleotide sequence ID" value="NZ_JAMXQS010000011.1"/>
</dbReference>
<protein>
    <submittedName>
        <fullName evidence="8">Methyl-accepting chemotaxis protein</fullName>
    </submittedName>
</protein>
<dbReference type="Pfam" id="PF12729">
    <property type="entry name" value="4HB_MCP_1"/>
    <property type="match status" value="1"/>
</dbReference>